<reference evidence="3 4" key="1">
    <citation type="submission" date="2016-12" db="EMBL/GenBank/DDBJ databases">
        <title>The new phylogeny of genus Mycobacterium.</title>
        <authorList>
            <person name="Tortoli E."/>
            <person name="Trovato A."/>
            <person name="Cirillo D.M."/>
        </authorList>
    </citation>
    <scope>NUCLEOTIDE SEQUENCE [LARGE SCALE GENOMIC DNA]</scope>
    <source>
        <strain evidence="3 4">DSM 45130</strain>
    </source>
</reference>
<keyword evidence="4" id="KW-1185">Reference proteome</keyword>
<gene>
    <name evidence="3" type="ORF">BST26_07270</name>
</gene>
<feature type="transmembrane region" description="Helical" evidence="2">
    <location>
        <begin position="164"/>
        <end position="185"/>
    </location>
</feature>
<dbReference type="EMBL" id="MVHS01000011">
    <property type="protein sequence ID" value="ORA71837.1"/>
    <property type="molecule type" value="Genomic_DNA"/>
</dbReference>
<protein>
    <submittedName>
        <fullName evidence="3">Uncharacterized protein</fullName>
    </submittedName>
</protein>
<evidence type="ECO:0000313" key="4">
    <source>
        <dbReference type="Proteomes" id="UP000192801"/>
    </source>
</evidence>
<feature type="transmembrane region" description="Helical" evidence="2">
    <location>
        <begin position="127"/>
        <end position="152"/>
    </location>
</feature>
<evidence type="ECO:0000256" key="1">
    <source>
        <dbReference type="SAM" id="MobiDB-lite"/>
    </source>
</evidence>
<keyword evidence="2" id="KW-0472">Membrane</keyword>
<feature type="transmembrane region" description="Helical" evidence="2">
    <location>
        <begin position="192"/>
        <end position="212"/>
    </location>
</feature>
<sequence>MTEPDRLSALSQRVVAVTGRTLTREQLVTLVGQAFEHDLNLDDDGQLRGLVGGLLAADATTATRAGDDEAPPISYAQPQQPYAQPQSSYLQQQPYPVRYPGPMPTPGPMRYPMPPPRPPAPPMRHPAGFIVAGILVAIAAVGIVLTAPAFAVRMARAYHASTPMAGFSVAWLAIGLAFGLIAVAARPAGKGLVGRAVVTALATLPPAVVPWVGLNLTHTHDAQVVFLLLAAAAALTWSIAVIVFGAGARSSFRLFGTITGTGAGITSLGLTLLYGLFAAQMVMGLSRSLVRHLSAPLLGVWLVSMVLLLLLGIAISVGRVPVVATATAAPEPPAVDTESDCAPTDTASDPEPAADP</sequence>
<feature type="transmembrane region" description="Helical" evidence="2">
    <location>
        <begin position="224"/>
        <end position="247"/>
    </location>
</feature>
<evidence type="ECO:0000256" key="2">
    <source>
        <dbReference type="SAM" id="Phobius"/>
    </source>
</evidence>
<dbReference type="RefSeq" id="WP_083030095.1">
    <property type="nucleotide sequence ID" value="NZ_AP022618.1"/>
</dbReference>
<comment type="caution">
    <text evidence="3">The sequence shown here is derived from an EMBL/GenBank/DDBJ whole genome shotgun (WGS) entry which is preliminary data.</text>
</comment>
<evidence type="ECO:0000313" key="3">
    <source>
        <dbReference type="EMBL" id="ORA71837.1"/>
    </source>
</evidence>
<dbReference type="AlphaFoldDB" id="A0A1X0DHR0"/>
<feature type="compositionally biased region" description="Low complexity" evidence="1">
    <location>
        <begin position="71"/>
        <end position="96"/>
    </location>
</feature>
<feature type="transmembrane region" description="Helical" evidence="2">
    <location>
        <begin position="297"/>
        <end position="317"/>
    </location>
</feature>
<organism evidence="3 4">
    <name type="scientific">Mycolicibacterium insubricum</name>
    <dbReference type="NCBI Taxonomy" id="444597"/>
    <lineage>
        <taxon>Bacteria</taxon>
        <taxon>Bacillati</taxon>
        <taxon>Actinomycetota</taxon>
        <taxon>Actinomycetes</taxon>
        <taxon>Mycobacteriales</taxon>
        <taxon>Mycobacteriaceae</taxon>
        <taxon>Mycolicibacterium</taxon>
    </lineage>
</organism>
<feature type="transmembrane region" description="Helical" evidence="2">
    <location>
        <begin position="254"/>
        <end position="277"/>
    </location>
</feature>
<dbReference type="Proteomes" id="UP000192801">
    <property type="component" value="Unassembled WGS sequence"/>
</dbReference>
<dbReference type="STRING" id="444597.BST26_07270"/>
<accession>A0A1X0DHR0</accession>
<proteinExistence type="predicted"/>
<keyword evidence="2" id="KW-1133">Transmembrane helix</keyword>
<keyword evidence="2" id="KW-0812">Transmembrane</keyword>
<feature type="region of interest" description="Disordered" evidence="1">
    <location>
        <begin position="65"/>
        <end position="109"/>
    </location>
</feature>
<feature type="region of interest" description="Disordered" evidence="1">
    <location>
        <begin position="329"/>
        <end position="356"/>
    </location>
</feature>
<name>A0A1X0DHR0_9MYCO</name>
<feature type="compositionally biased region" description="Pro residues" evidence="1">
    <location>
        <begin position="97"/>
        <end position="109"/>
    </location>
</feature>